<reference evidence="3" key="1">
    <citation type="submission" date="2018-02" db="EMBL/GenBank/DDBJ databases">
        <authorList>
            <person name="Hausmann B."/>
        </authorList>
    </citation>
    <scope>NUCLEOTIDE SEQUENCE [LARGE SCALE GENOMIC DNA]</scope>
    <source>
        <strain evidence="3">Peat soil MAG SbF1</strain>
    </source>
</reference>
<sequence>MHLNKLLSISLFYPKIPHFFIPTRKNTVNTPWGILNGEPQITHEKNDKRNHRLTQISQIKKN</sequence>
<dbReference type="Proteomes" id="UP000238916">
    <property type="component" value="Unassembled WGS sequence"/>
</dbReference>
<evidence type="ECO:0000313" key="2">
    <source>
        <dbReference type="EMBL" id="SPF35359.1"/>
    </source>
</evidence>
<evidence type="ECO:0000313" key="3">
    <source>
        <dbReference type="Proteomes" id="UP000238916"/>
    </source>
</evidence>
<proteinExistence type="predicted"/>
<organism evidence="2 3">
    <name type="scientific">Candidatus Desulfosporosinus infrequens</name>
    <dbReference type="NCBI Taxonomy" id="2043169"/>
    <lineage>
        <taxon>Bacteria</taxon>
        <taxon>Bacillati</taxon>
        <taxon>Bacillota</taxon>
        <taxon>Clostridia</taxon>
        <taxon>Eubacteriales</taxon>
        <taxon>Desulfitobacteriaceae</taxon>
        <taxon>Desulfosporosinus</taxon>
    </lineage>
</organism>
<dbReference type="AlphaFoldDB" id="A0A2U3K6T1"/>
<accession>A0A2U3K6T1</accession>
<name>A0A2U3K6T1_9FIRM</name>
<dbReference type="EMBL" id="OMOF01000056">
    <property type="protein sequence ID" value="SPF35359.1"/>
    <property type="molecule type" value="Genomic_DNA"/>
</dbReference>
<evidence type="ECO:0000256" key="1">
    <source>
        <dbReference type="SAM" id="MobiDB-lite"/>
    </source>
</evidence>
<feature type="compositionally biased region" description="Polar residues" evidence="1">
    <location>
        <begin position="53"/>
        <end position="62"/>
    </location>
</feature>
<protein>
    <submittedName>
        <fullName evidence="2">Uncharacterized protein</fullName>
    </submittedName>
</protein>
<gene>
    <name evidence="2" type="ORF">SBF1_1490004</name>
</gene>
<feature type="region of interest" description="Disordered" evidence="1">
    <location>
        <begin position="38"/>
        <end position="62"/>
    </location>
</feature>